<feature type="signal peptide" evidence="1">
    <location>
        <begin position="1"/>
        <end position="25"/>
    </location>
</feature>
<reference evidence="2" key="1">
    <citation type="submission" date="2019-12" db="EMBL/GenBank/DDBJ databases">
        <title>An insight into the sialome of adult female Ixodes ricinus ticks feeding for 6 days.</title>
        <authorList>
            <person name="Perner J."/>
            <person name="Ribeiro J.M.C."/>
        </authorList>
    </citation>
    <scope>NUCLEOTIDE SEQUENCE</scope>
    <source>
        <strain evidence="2">Semi-engorged</strain>
        <tissue evidence="2">Salivary glands</tissue>
    </source>
</reference>
<accession>A0A6B0USC2</accession>
<proteinExistence type="predicted"/>
<evidence type="ECO:0000256" key="1">
    <source>
        <dbReference type="SAM" id="SignalP"/>
    </source>
</evidence>
<keyword evidence="1" id="KW-0732">Signal</keyword>
<organism evidence="2">
    <name type="scientific">Ixodes ricinus</name>
    <name type="common">Common tick</name>
    <name type="synonym">Acarus ricinus</name>
    <dbReference type="NCBI Taxonomy" id="34613"/>
    <lineage>
        <taxon>Eukaryota</taxon>
        <taxon>Metazoa</taxon>
        <taxon>Ecdysozoa</taxon>
        <taxon>Arthropoda</taxon>
        <taxon>Chelicerata</taxon>
        <taxon>Arachnida</taxon>
        <taxon>Acari</taxon>
        <taxon>Parasitiformes</taxon>
        <taxon>Ixodida</taxon>
        <taxon>Ixodoidea</taxon>
        <taxon>Ixodidae</taxon>
        <taxon>Ixodinae</taxon>
        <taxon>Ixodes</taxon>
    </lineage>
</organism>
<dbReference type="AlphaFoldDB" id="A0A6B0USC2"/>
<feature type="chain" id="PRO_5025573104" evidence="1">
    <location>
        <begin position="26"/>
        <end position="133"/>
    </location>
</feature>
<protein>
    <submittedName>
        <fullName evidence="2">Putative secreted protein</fullName>
    </submittedName>
</protein>
<name>A0A6B0USC2_IXORI</name>
<evidence type="ECO:0000313" key="2">
    <source>
        <dbReference type="EMBL" id="MXU92434.1"/>
    </source>
</evidence>
<sequence length="133" mass="14498">MQGSMRIQITLGAFLCFFRTGGIRATDTATRRTGDRKSASPSDRVISRAAHTYTGYSCRRTRINRPRDGEPRSLSVAATAVAAATTAVQHYTEPTAKNDHVSSSPRSPAITTRITEITRRKAKKIPGFQTTTA</sequence>
<dbReference type="EMBL" id="GIFC01010351">
    <property type="protein sequence ID" value="MXU92434.1"/>
    <property type="molecule type" value="Transcribed_RNA"/>
</dbReference>